<protein>
    <submittedName>
        <fullName evidence="13">Cytochrome d ubiquinol oxidase subunit II</fullName>
    </submittedName>
</protein>
<feature type="transmembrane region" description="Helical" evidence="12">
    <location>
        <begin position="336"/>
        <end position="358"/>
    </location>
</feature>
<dbReference type="NCBIfam" id="TIGR00203">
    <property type="entry name" value="cydB"/>
    <property type="match status" value="1"/>
</dbReference>
<evidence type="ECO:0000256" key="5">
    <source>
        <dbReference type="ARBA" id="ARBA00022617"/>
    </source>
</evidence>
<comment type="subcellular location">
    <subcellularLocation>
        <location evidence="1">Cell membrane</location>
        <topology evidence="1">Multi-pass membrane protein</topology>
    </subcellularLocation>
</comment>
<dbReference type="InterPro" id="IPR003317">
    <property type="entry name" value="Cyt-d_oxidase_su2"/>
</dbReference>
<dbReference type="PANTHER" id="PTHR43141">
    <property type="entry name" value="CYTOCHROME BD2 SUBUNIT II"/>
    <property type="match status" value="1"/>
</dbReference>
<dbReference type="GO" id="GO:0070069">
    <property type="term" value="C:cytochrome complex"/>
    <property type="evidence" value="ECO:0007669"/>
    <property type="project" value="TreeGrafter"/>
</dbReference>
<dbReference type="GO" id="GO:0046872">
    <property type="term" value="F:metal ion binding"/>
    <property type="evidence" value="ECO:0007669"/>
    <property type="project" value="UniProtKB-KW"/>
</dbReference>
<evidence type="ECO:0000256" key="4">
    <source>
        <dbReference type="ARBA" id="ARBA00022475"/>
    </source>
</evidence>
<evidence type="ECO:0000256" key="12">
    <source>
        <dbReference type="SAM" id="Phobius"/>
    </source>
</evidence>
<organism evidence="13 14">
    <name type="scientific">Oceanospirillum multiglobuliferum</name>
    <dbReference type="NCBI Taxonomy" id="64969"/>
    <lineage>
        <taxon>Bacteria</taxon>
        <taxon>Pseudomonadati</taxon>
        <taxon>Pseudomonadota</taxon>
        <taxon>Gammaproteobacteria</taxon>
        <taxon>Oceanospirillales</taxon>
        <taxon>Oceanospirillaceae</taxon>
        <taxon>Oceanospirillum</taxon>
    </lineage>
</organism>
<feature type="transmembrane region" description="Helical" evidence="12">
    <location>
        <begin position="166"/>
        <end position="189"/>
    </location>
</feature>
<sequence>MILDYETLKLVWWVLVGVLLVGFMITDGFDMGAGILLPFLGKNDAERRIIINTVGPHWDGNQVWFITAGGALFAAWPAVYAVAFSSFYFAMMLVLFALFFRPVGFDYRSKIADPRWRSTWDWGLFISGAVPALVFGVAFGNLLLGVDFYLDDFLRPHYTGSFFDLFHPFALICGVVSLSMLAAHGAIWLQMRADQPVADRAGKAGLIMLVIMLIAFAAGGLVLLNGMPGLHIDMMPAKDALPNPLNKQVSVVDNGWLANYQTYSWMIAAPITAFITGLLTLLLVKARRSGLAFATHSITMTAIICTAAFSLFPFVLPSLSNPNSSLTLWDAASSHLTLNVMFIAAMIFVPIILLYTLWTYKVMWGRVTSKQIEGNPLAY</sequence>
<evidence type="ECO:0000256" key="6">
    <source>
        <dbReference type="ARBA" id="ARBA00022692"/>
    </source>
</evidence>
<dbReference type="Pfam" id="PF02322">
    <property type="entry name" value="Cyt_bd_oxida_II"/>
    <property type="match status" value="1"/>
</dbReference>
<evidence type="ECO:0000256" key="7">
    <source>
        <dbReference type="ARBA" id="ARBA00022723"/>
    </source>
</evidence>
<dbReference type="STRING" id="64969.SAMN02745127_02759"/>
<evidence type="ECO:0000256" key="1">
    <source>
        <dbReference type="ARBA" id="ARBA00004651"/>
    </source>
</evidence>
<keyword evidence="3" id="KW-0813">Transport</keyword>
<evidence type="ECO:0000256" key="2">
    <source>
        <dbReference type="ARBA" id="ARBA00007543"/>
    </source>
</evidence>
<evidence type="ECO:0000313" key="13">
    <source>
        <dbReference type="EMBL" id="OPX54447.1"/>
    </source>
</evidence>
<keyword evidence="8" id="KW-0249">Electron transport</keyword>
<dbReference type="GO" id="GO:0009055">
    <property type="term" value="F:electron transfer activity"/>
    <property type="evidence" value="ECO:0007669"/>
    <property type="project" value="TreeGrafter"/>
</dbReference>
<keyword evidence="7" id="KW-0479">Metal-binding</keyword>
<evidence type="ECO:0000256" key="10">
    <source>
        <dbReference type="ARBA" id="ARBA00023004"/>
    </source>
</evidence>
<keyword evidence="4" id="KW-1003">Cell membrane</keyword>
<comment type="similarity">
    <text evidence="2">Belongs to the cytochrome ubiquinol oxidase subunit 2 family.</text>
</comment>
<comment type="caution">
    <text evidence="13">The sequence shown here is derived from an EMBL/GenBank/DDBJ whole genome shotgun (WGS) entry which is preliminary data.</text>
</comment>
<keyword evidence="5" id="KW-0349">Heme</keyword>
<evidence type="ECO:0000256" key="9">
    <source>
        <dbReference type="ARBA" id="ARBA00022989"/>
    </source>
</evidence>
<evidence type="ECO:0000313" key="14">
    <source>
        <dbReference type="Proteomes" id="UP000191418"/>
    </source>
</evidence>
<feature type="transmembrane region" description="Helical" evidence="12">
    <location>
        <begin position="201"/>
        <end position="224"/>
    </location>
</feature>
<reference evidence="13 14" key="1">
    <citation type="submission" date="2017-01" db="EMBL/GenBank/DDBJ databases">
        <title>Genome Sequencing of a Marine Spirillum, Oceanospirillum multiglobuliferum ATCC 33336, from Japan.</title>
        <authorList>
            <person name="Carney J.G."/>
            <person name="Trachtenberg A.M."/>
            <person name="Rheaume B.A."/>
            <person name="Linnane J.D."/>
            <person name="Pitts N.L."/>
            <person name="Mykles D.L."/>
            <person name="Maclea K.S."/>
        </authorList>
    </citation>
    <scope>NUCLEOTIDE SEQUENCE [LARGE SCALE GENOMIC DNA]</scope>
    <source>
        <strain evidence="13 14">ATCC 33336</strain>
    </source>
</reference>
<feature type="transmembrane region" description="Helical" evidence="12">
    <location>
        <begin position="12"/>
        <end position="40"/>
    </location>
</feature>
<dbReference type="PIRSF" id="PIRSF000267">
    <property type="entry name" value="Cyt_oxidse_sub2"/>
    <property type="match status" value="1"/>
</dbReference>
<feature type="transmembrane region" description="Helical" evidence="12">
    <location>
        <begin position="124"/>
        <end position="146"/>
    </location>
</feature>
<dbReference type="GO" id="GO:0019646">
    <property type="term" value="P:aerobic electron transport chain"/>
    <property type="evidence" value="ECO:0007669"/>
    <property type="project" value="TreeGrafter"/>
</dbReference>
<dbReference type="GO" id="GO:0005886">
    <property type="term" value="C:plasma membrane"/>
    <property type="evidence" value="ECO:0007669"/>
    <property type="project" value="UniProtKB-SubCell"/>
</dbReference>
<evidence type="ECO:0000256" key="3">
    <source>
        <dbReference type="ARBA" id="ARBA00022448"/>
    </source>
</evidence>
<keyword evidence="14" id="KW-1185">Reference proteome</keyword>
<feature type="transmembrane region" description="Helical" evidence="12">
    <location>
        <begin position="263"/>
        <end position="284"/>
    </location>
</feature>
<feature type="transmembrane region" description="Helical" evidence="12">
    <location>
        <begin position="85"/>
        <end position="103"/>
    </location>
</feature>
<name>A0A1T4S586_9GAMM</name>
<keyword evidence="10" id="KW-0408">Iron</keyword>
<dbReference type="GO" id="GO:0016682">
    <property type="term" value="F:oxidoreductase activity, acting on diphenols and related substances as donors, oxygen as acceptor"/>
    <property type="evidence" value="ECO:0007669"/>
    <property type="project" value="TreeGrafter"/>
</dbReference>
<keyword evidence="11 12" id="KW-0472">Membrane</keyword>
<dbReference type="OrthoDB" id="9776710at2"/>
<dbReference type="PANTHER" id="PTHR43141:SF5">
    <property type="entry name" value="CYTOCHROME BD-I UBIQUINOL OXIDASE SUBUNIT 2"/>
    <property type="match status" value="1"/>
</dbReference>
<evidence type="ECO:0000256" key="8">
    <source>
        <dbReference type="ARBA" id="ARBA00022982"/>
    </source>
</evidence>
<dbReference type="Proteomes" id="UP000191418">
    <property type="component" value="Unassembled WGS sequence"/>
</dbReference>
<feature type="transmembrane region" description="Helical" evidence="12">
    <location>
        <begin position="291"/>
        <end position="316"/>
    </location>
</feature>
<keyword evidence="6 12" id="KW-0812">Transmembrane</keyword>
<accession>A0A1T4S586</accession>
<dbReference type="RefSeq" id="WP_078746290.1">
    <property type="nucleotide sequence ID" value="NZ_MTSM01000025.1"/>
</dbReference>
<dbReference type="EMBL" id="MTSM01000025">
    <property type="protein sequence ID" value="OPX54447.1"/>
    <property type="molecule type" value="Genomic_DNA"/>
</dbReference>
<gene>
    <name evidence="13" type="ORF">BTE48_14105</name>
</gene>
<proteinExistence type="inferred from homology"/>
<evidence type="ECO:0000256" key="11">
    <source>
        <dbReference type="ARBA" id="ARBA00023136"/>
    </source>
</evidence>
<dbReference type="AlphaFoldDB" id="A0A1T4S586"/>
<keyword evidence="9 12" id="KW-1133">Transmembrane helix</keyword>